<dbReference type="EMBL" id="JAUEDM010000006">
    <property type="protein sequence ID" value="KAK3314735.1"/>
    <property type="molecule type" value="Genomic_DNA"/>
</dbReference>
<evidence type="ECO:0000256" key="3">
    <source>
        <dbReference type="ARBA" id="ARBA00012983"/>
    </source>
</evidence>
<evidence type="ECO:0000256" key="6">
    <source>
        <dbReference type="ARBA" id="ARBA00034427"/>
    </source>
</evidence>
<proteinExistence type="inferred from homology"/>
<dbReference type="GO" id="GO:0004721">
    <property type="term" value="F:phosphoprotein phosphatase activity"/>
    <property type="evidence" value="ECO:0007669"/>
    <property type="project" value="UniProtKB-KW"/>
</dbReference>
<reference evidence="9" key="1">
    <citation type="journal article" date="2023" name="Mol. Phylogenet. Evol.">
        <title>Genome-scale phylogeny and comparative genomics of the fungal order Sordariales.</title>
        <authorList>
            <person name="Hensen N."/>
            <person name="Bonometti L."/>
            <person name="Westerberg I."/>
            <person name="Brannstrom I.O."/>
            <person name="Guillou S."/>
            <person name="Cros-Aarteil S."/>
            <person name="Calhoun S."/>
            <person name="Haridas S."/>
            <person name="Kuo A."/>
            <person name="Mondo S."/>
            <person name="Pangilinan J."/>
            <person name="Riley R."/>
            <person name="LaButti K."/>
            <person name="Andreopoulos B."/>
            <person name="Lipzen A."/>
            <person name="Chen C."/>
            <person name="Yan M."/>
            <person name="Daum C."/>
            <person name="Ng V."/>
            <person name="Clum A."/>
            <person name="Steindorff A."/>
            <person name="Ohm R.A."/>
            <person name="Martin F."/>
            <person name="Silar P."/>
            <person name="Natvig D.O."/>
            <person name="Lalanne C."/>
            <person name="Gautier V."/>
            <person name="Ament-Velasquez S.L."/>
            <person name="Kruys A."/>
            <person name="Hutchinson M.I."/>
            <person name="Powell A.J."/>
            <person name="Barry K."/>
            <person name="Miller A.N."/>
            <person name="Grigoriev I.V."/>
            <person name="Debuchy R."/>
            <person name="Gladieux P."/>
            <person name="Hiltunen Thoren M."/>
            <person name="Johannesson H."/>
        </authorList>
    </citation>
    <scope>NUCLEOTIDE SEQUENCE</scope>
    <source>
        <strain evidence="9">CBS 118394</strain>
    </source>
</reference>
<evidence type="ECO:0000259" key="8">
    <source>
        <dbReference type="PROSITE" id="PS51154"/>
    </source>
</evidence>
<dbReference type="InterPro" id="IPR002589">
    <property type="entry name" value="Macro_dom"/>
</dbReference>
<protein>
    <recommendedName>
        <fullName evidence="4">ADP-ribose 1''-phosphate phosphatase</fullName>
        <ecNumber evidence="3">3.1.3.84</ecNumber>
    </recommendedName>
</protein>
<dbReference type="Pfam" id="PF01661">
    <property type="entry name" value="Macro"/>
    <property type="match status" value="1"/>
</dbReference>
<keyword evidence="5" id="KW-0378">Hydrolase</keyword>
<dbReference type="Proteomes" id="UP001283341">
    <property type="component" value="Unassembled WGS sequence"/>
</dbReference>
<accession>A0AAE0M0S7</accession>
<feature type="domain" description="Macro" evidence="8">
    <location>
        <begin position="202"/>
        <end position="392"/>
    </location>
</feature>
<organism evidence="9 10">
    <name type="scientific">Apodospora peruviana</name>
    <dbReference type="NCBI Taxonomy" id="516989"/>
    <lineage>
        <taxon>Eukaryota</taxon>
        <taxon>Fungi</taxon>
        <taxon>Dikarya</taxon>
        <taxon>Ascomycota</taxon>
        <taxon>Pezizomycotina</taxon>
        <taxon>Sordariomycetes</taxon>
        <taxon>Sordariomycetidae</taxon>
        <taxon>Sordariales</taxon>
        <taxon>Lasiosphaeriaceae</taxon>
        <taxon>Apodospora</taxon>
    </lineage>
</organism>
<reference evidence="9" key="2">
    <citation type="submission" date="2023-06" db="EMBL/GenBank/DDBJ databases">
        <authorList>
            <consortium name="Lawrence Berkeley National Laboratory"/>
            <person name="Haridas S."/>
            <person name="Hensen N."/>
            <person name="Bonometti L."/>
            <person name="Westerberg I."/>
            <person name="Brannstrom I.O."/>
            <person name="Guillou S."/>
            <person name="Cros-Aarteil S."/>
            <person name="Calhoun S."/>
            <person name="Kuo A."/>
            <person name="Mondo S."/>
            <person name="Pangilinan J."/>
            <person name="Riley R."/>
            <person name="Labutti K."/>
            <person name="Andreopoulos B."/>
            <person name="Lipzen A."/>
            <person name="Chen C."/>
            <person name="Yanf M."/>
            <person name="Daum C."/>
            <person name="Ng V."/>
            <person name="Clum A."/>
            <person name="Steindorff A."/>
            <person name="Ohm R."/>
            <person name="Martin F."/>
            <person name="Silar P."/>
            <person name="Natvig D."/>
            <person name="Lalanne C."/>
            <person name="Gautier V."/>
            <person name="Ament-Velasquez S.L."/>
            <person name="Kruys A."/>
            <person name="Hutchinson M.I."/>
            <person name="Powell A.J."/>
            <person name="Barry K."/>
            <person name="Miller A.N."/>
            <person name="Grigoriev I.V."/>
            <person name="Debuchy R."/>
            <person name="Gladieux P."/>
            <person name="Thoren M.H."/>
            <person name="Johannesson H."/>
        </authorList>
    </citation>
    <scope>NUCLEOTIDE SEQUENCE</scope>
    <source>
        <strain evidence="9">CBS 118394</strain>
    </source>
</reference>
<evidence type="ECO:0000313" key="10">
    <source>
        <dbReference type="Proteomes" id="UP001283341"/>
    </source>
</evidence>
<keyword evidence="5" id="KW-0904">Protein phosphatase</keyword>
<feature type="region of interest" description="Disordered" evidence="7">
    <location>
        <begin position="1"/>
        <end position="87"/>
    </location>
</feature>
<dbReference type="InterPro" id="IPR043472">
    <property type="entry name" value="Macro_dom-like"/>
</dbReference>
<dbReference type="InterPro" id="IPR050892">
    <property type="entry name" value="ADP-ribose_metab_enzymes"/>
</dbReference>
<sequence>MQSQQIEAREQKEITMSSKRKAEKAAASPSGGAPKFKQTRLNFGRSGGASGSRPQQQQEPPRQRTKEETEAYQPPPPRRQLTKEENRDVCHLLSAMIGRKIIPAWDGPAEEDIAPGTSSVNNNTSIPSETEHDIARMFGYKIRPAENKPVEEDTTPGTSSGSNNNVPPASNPSNSSTGASSGSNNIGLPSSASTLPTTTKNPAPPPKTGTKLLRITDKVGNLFDAPPNTVLIHACNCVGSWGGGIALAFKQQYPKAFNHYAEFCKQPPDELIAGALLIPPQGGPNTKEGRKQHYIGCLFTSRRYGRARDSPDDILANTNPAMKGLLQQIAEDGGVTEVRMCQINSGLFGVPWTDTKKLLEEMKFKEEDEEYSGFACLGELELPLDVVAYSRE</sequence>
<dbReference type="CDD" id="cd02901">
    <property type="entry name" value="Macro_Poa1p-like"/>
    <property type="match status" value="1"/>
</dbReference>
<evidence type="ECO:0000256" key="1">
    <source>
        <dbReference type="ARBA" id="ARBA00002432"/>
    </source>
</evidence>
<dbReference type="Gene3D" id="3.40.220.10">
    <property type="entry name" value="Leucine Aminopeptidase, subunit E, domain 1"/>
    <property type="match status" value="1"/>
</dbReference>
<dbReference type="SUPFAM" id="SSF52949">
    <property type="entry name" value="Macro domain-like"/>
    <property type="match status" value="1"/>
</dbReference>
<comment type="catalytic activity">
    <reaction evidence="6">
        <text>ADP-alpha-D-ribose 1''-phosphate + H2O = ADP-D-ribose + phosphate</text>
        <dbReference type="Rhea" id="RHEA:25029"/>
        <dbReference type="ChEBI" id="CHEBI:15377"/>
        <dbReference type="ChEBI" id="CHEBI:43474"/>
        <dbReference type="ChEBI" id="CHEBI:57967"/>
        <dbReference type="ChEBI" id="CHEBI:58753"/>
        <dbReference type="EC" id="3.1.3.84"/>
    </reaction>
</comment>
<evidence type="ECO:0000256" key="4">
    <source>
        <dbReference type="ARBA" id="ARBA00019744"/>
    </source>
</evidence>
<dbReference type="AlphaFoldDB" id="A0AAE0M0S7"/>
<feature type="region of interest" description="Disordered" evidence="7">
    <location>
        <begin position="108"/>
        <end position="211"/>
    </location>
</feature>
<keyword evidence="10" id="KW-1185">Reference proteome</keyword>
<feature type="compositionally biased region" description="Polar residues" evidence="7">
    <location>
        <begin position="116"/>
        <end position="128"/>
    </location>
</feature>
<comment type="caution">
    <text evidence="9">The sequence shown here is derived from an EMBL/GenBank/DDBJ whole genome shotgun (WGS) entry which is preliminary data.</text>
</comment>
<evidence type="ECO:0000256" key="5">
    <source>
        <dbReference type="ARBA" id="ARBA00022912"/>
    </source>
</evidence>
<name>A0AAE0M0S7_9PEZI</name>
<evidence type="ECO:0000256" key="2">
    <source>
        <dbReference type="ARBA" id="ARBA00006575"/>
    </source>
</evidence>
<dbReference type="EC" id="3.1.3.84" evidence="3"/>
<dbReference type="PROSITE" id="PS51154">
    <property type="entry name" value="MACRO"/>
    <property type="match status" value="1"/>
</dbReference>
<feature type="compositionally biased region" description="Low complexity" evidence="7">
    <location>
        <begin position="159"/>
        <end position="201"/>
    </location>
</feature>
<dbReference type="PANTHER" id="PTHR12521:SF0">
    <property type="entry name" value="ADP-RIBOSE GLYCOHYDROLASE OARD1"/>
    <property type="match status" value="1"/>
</dbReference>
<dbReference type="GO" id="GO:0140291">
    <property type="term" value="P:peptidyl-glutamate ADP-deribosylation"/>
    <property type="evidence" value="ECO:0007669"/>
    <property type="project" value="TreeGrafter"/>
</dbReference>
<evidence type="ECO:0000313" key="9">
    <source>
        <dbReference type="EMBL" id="KAK3314735.1"/>
    </source>
</evidence>
<gene>
    <name evidence="9" type="ORF">B0H66DRAFT_563524</name>
</gene>
<dbReference type="SMART" id="SM00506">
    <property type="entry name" value="A1pp"/>
    <property type="match status" value="1"/>
</dbReference>
<comment type="similarity">
    <text evidence="2">Belongs to the POA1 family.</text>
</comment>
<evidence type="ECO:0000256" key="7">
    <source>
        <dbReference type="SAM" id="MobiDB-lite"/>
    </source>
</evidence>
<dbReference type="PANTHER" id="PTHR12521">
    <property type="entry name" value="PROTEIN C6ORF130"/>
    <property type="match status" value="1"/>
</dbReference>
<comment type="function">
    <text evidence="1">Highly specific phosphatase involved in the metabolism of ADP-ribose 1''-phosphate (Appr1p) which is produced as a consequence of tRNA splicing.</text>
</comment>